<dbReference type="Proteomes" id="UP000054317">
    <property type="component" value="Unassembled WGS sequence"/>
</dbReference>
<keyword evidence="2" id="KW-1185">Reference proteome</keyword>
<reference evidence="2" key="1">
    <citation type="journal article" date="2012" name="Science">
        <title>The Paleozoic origin of enzymatic lignin decomposition reconstructed from 31 fungal genomes.</title>
        <authorList>
            <person name="Floudas D."/>
            <person name="Binder M."/>
            <person name="Riley R."/>
            <person name="Barry K."/>
            <person name="Blanchette R.A."/>
            <person name="Henrissat B."/>
            <person name="Martinez A.T."/>
            <person name="Otillar R."/>
            <person name="Spatafora J.W."/>
            <person name="Yadav J.S."/>
            <person name="Aerts A."/>
            <person name="Benoit I."/>
            <person name="Boyd A."/>
            <person name="Carlson A."/>
            <person name="Copeland A."/>
            <person name="Coutinho P.M."/>
            <person name="de Vries R.P."/>
            <person name="Ferreira P."/>
            <person name="Findley K."/>
            <person name="Foster B."/>
            <person name="Gaskell J."/>
            <person name="Glotzer D."/>
            <person name="Gorecki P."/>
            <person name="Heitman J."/>
            <person name="Hesse C."/>
            <person name="Hori C."/>
            <person name="Igarashi K."/>
            <person name="Jurgens J.A."/>
            <person name="Kallen N."/>
            <person name="Kersten P."/>
            <person name="Kohler A."/>
            <person name="Kuees U."/>
            <person name="Kumar T.K.A."/>
            <person name="Kuo A."/>
            <person name="LaButti K."/>
            <person name="Larrondo L.F."/>
            <person name="Lindquist E."/>
            <person name="Ling A."/>
            <person name="Lombard V."/>
            <person name="Lucas S."/>
            <person name="Lundell T."/>
            <person name="Martin R."/>
            <person name="McLaughlin D.J."/>
            <person name="Morgenstern I."/>
            <person name="Morin E."/>
            <person name="Murat C."/>
            <person name="Nagy L.G."/>
            <person name="Nolan M."/>
            <person name="Ohm R.A."/>
            <person name="Patyshakuliyeva A."/>
            <person name="Rokas A."/>
            <person name="Ruiz-Duenas F.J."/>
            <person name="Sabat G."/>
            <person name="Salamov A."/>
            <person name="Samejima M."/>
            <person name="Schmutz J."/>
            <person name="Slot J.C."/>
            <person name="St John F."/>
            <person name="Stenlid J."/>
            <person name="Sun H."/>
            <person name="Sun S."/>
            <person name="Syed K."/>
            <person name="Tsang A."/>
            <person name="Wiebenga A."/>
            <person name="Young D."/>
            <person name="Pisabarro A."/>
            <person name="Eastwood D.C."/>
            <person name="Martin F."/>
            <person name="Cullen D."/>
            <person name="Grigoriev I.V."/>
            <person name="Hibbett D.S."/>
        </authorList>
    </citation>
    <scope>NUCLEOTIDE SEQUENCE [LARGE SCALE GENOMIC DNA]</scope>
    <source>
        <strain evidence="2">FP-101664</strain>
    </source>
</reference>
<dbReference type="EMBL" id="JH711797">
    <property type="protein sequence ID" value="EIW52108.1"/>
    <property type="molecule type" value="Genomic_DNA"/>
</dbReference>
<dbReference type="RefSeq" id="XP_008045192.1">
    <property type="nucleotide sequence ID" value="XM_008047001.1"/>
</dbReference>
<dbReference type="OMA" id="YPIPLWR"/>
<name>R7S7T4_TRAVS</name>
<proteinExistence type="predicted"/>
<protein>
    <submittedName>
        <fullName evidence="1">Uncharacterized protein</fullName>
    </submittedName>
</protein>
<organism evidence="1 2">
    <name type="scientific">Trametes versicolor (strain FP-101664)</name>
    <name type="common">White-rot fungus</name>
    <name type="synonym">Coriolus versicolor</name>
    <dbReference type="NCBI Taxonomy" id="717944"/>
    <lineage>
        <taxon>Eukaryota</taxon>
        <taxon>Fungi</taxon>
        <taxon>Dikarya</taxon>
        <taxon>Basidiomycota</taxon>
        <taxon>Agaricomycotina</taxon>
        <taxon>Agaricomycetes</taxon>
        <taxon>Polyporales</taxon>
        <taxon>Polyporaceae</taxon>
        <taxon>Trametes</taxon>
    </lineage>
</organism>
<evidence type="ECO:0000313" key="1">
    <source>
        <dbReference type="EMBL" id="EIW52108.1"/>
    </source>
</evidence>
<gene>
    <name evidence="1" type="ORF">TRAVEDRAFT_54082</name>
</gene>
<sequence>MATEQESPATTTRRYPIPLWRYGFEWNPDKALELARTCKARGGAVRPPLQDRWDLDRDLDGELAGEQLNSRKHGFASAELGRGADIYAWGILFLHYQTRVPRIGEEPTAVHTGKTGAGADIVSDVILVGSAYAKKAEHLRIEFVRDAGRLVIAEDNVDILREYLGEPQWFLDWEYAERNRLLDSLEGGAFQSLVGIPVPGSDSVSDA</sequence>
<dbReference type="KEGG" id="tvs:TRAVEDRAFT_54082"/>
<dbReference type="AlphaFoldDB" id="R7S7T4"/>
<dbReference type="GeneID" id="19417310"/>
<evidence type="ECO:0000313" key="2">
    <source>
        <dbReference type="Proteomes" id="UP000054317"/>
    </source>
</evidence>
<dbReference type="OrthoDB" id="10395905at2759"/>
<accession>R7S7T4</accession>